<dbReference type="AlphaFoldDB" id="A0A0S1MK65"/>
<reference evidence="1" key="1">
    <citation type="submission" date="2015-07" db="EMBL/GenBank/DDBJ databases">
        <title>Elucidating the P. pachyrhizi secretome and potential effectors.</title>
        <authorList>
            <person name="de Carvalho M.C.C.G."/>
            <person name="Nascimento L.C."/>
            <person name="Darben L.M."/>
            <person name="Polizel-Podanosqui A.M."/>
            <person name="Lopes-Caitar V.S."/>
            <person name="Rocha C.S."/>
            <person name="Qi M."/>
            <person name="Carazolle M."/>
            <person name="Kuwahara M.K."/>
            <person name="Pereira G.A.G."/>
            <person name="Abdelnoor R.V."/>
            <person name="Whitham S.A."/>
            <person name="Marcelino-Guimaraes F.C."/>
        </authorList>
    </citation>
    <scope>NUCLEOTIDE SEQUENCE</scope>
</reference>
<dbReference type="EMBL" id="KT247096">
    <property type="protein sequence ID" value="ALL41185.1"/>
    <property type="molecule type" value="mRNA"/>
</dbReference>
<evidence type="ECO:0000313" key="1">
    <source>
        <dbReference type="EMBL" id="ALL41185.1"/>
    </source>
</evidence>
<organism evidence="1">
    <name type="scientific">Phakopsora pachyrhizi</name>
    <name type="common">Asian soybean rust disease fungus</name>
    <dbReference type="NCBI Taxonomy" id="170000"/>
    <lineage>
        <taxon>Eukaryota</taxon>
        <taxon>Fungi</taxon>
        <taxon>Dikarya</taxon>
        <taxon>Basidiomycota</taxon>
        <taxon>Pucciniomycotina</taxon>
        <taxon>Pucciniomycetes</taxon>
        <taxon>Pucciniales</taxon>
        <taxon>Phakopsoraceae</taxon>
        <taxon>Phakopsora</taxon>
    </lineage>
</organism>
<sequence>MPLKTSFSILLLYPAYPLSTLGGPPAFSLPIAALSVD</sequence>
<protein>
    <submittedName>
        <fullName evidence="1">Uncharacterized protein</fullName>
    </submittedName>
</protein>
<name>A0A0S1MK65_PHAPC</name>
<proteinExistence type="evidence at transcript level"/>
<accession>A0A0S1MK65</accession>